<dbReference type="PANTHER" id="PTHR43649:SF33">
    <property type="entry name" value="POLYGALACTURONAN_RHAMNOGALACTURONAN-BINDING PROTEIN YTCQ"/>
    <property type="match status" value="1"/>
</dbReference>
<dbReference type="PANTHER" id="PTHR43649">
    <property type="entry name" value="ARABINOSE-BINDING PROTEIN-RELATED"/>
    <property type="match status" value="1"/>
</dbReference>
<dbReference type="Pfam" id="PF01547">
    <property type="entry name" value="SBP_bac_1"/>
    <property type="match status" value="1"/>
</dbReference>
<dbReference type="Proteomes" id="UP000574276">
    <property type="component" value="Unassembled WGS sequence"/>
</dbReference>
<keyword evidence="1" id="KW-1003">Cell membrane</keyword>
<reference evidence="8 9" key="1">
    <citation type="submission" date="2020-07" db="EMBL/GenBank/DDBJ databases">
        <title>Characterization and genome sequencing of isolate MD1, a novel member within the family Lachnospiraceae.</title>
        <authorList>
            <person name="Rettenmaier R."/>
            <person name="Di Bello L."/>
            <person name="Zinser C."/>
            <person name="Scheitz K."/>
            <person name="Liebl W."/>
            <person name="Zverlov V."/>
        </authorList>
    </citation>
    <scope>NUCLEOTIDE SEQUENCE [LARGE SCALE GENOMIC DNA]</scope>
    <source>
        <strain evidence="8 9">MD1</strain>
    </source>
</reference>
<proteinExistence type="predicted"/>
<dbReference type="AlphaFoldDB" id="A0A839K7E7"/>
<name>A0A839K7E7_9FIRM</name>
<evidence type="ECO:0000313" key="8">
    <source>
        <dbReference type="EMBL" id="MBB2184571.1"/>
    </source>
</evidence>
<evidence type="ECO:0000256" key="2">
    <source>
        <dbReference type="ARBA" id="ARBA00022729"/>
    </source>
</evidence>
<evidence type="ECO:0000256" key="6">
    <source>
        <dbReference type="SAM" id="MobiDB-lite"/>
    </source>
</evidence>
<evidence type="ECO:0000256" key="4">
    <source>
        <dbReference type="ARBA" id="ARBA00023139"/>
    </source>
</evidence>
<gene>
    <name evidence="8" type="ORF">H0486_16960</name>
</gene>
<dbReference type="SUPFAM" id="SSF53850">
    <property type="entry name" value="Periplasmic binding protein-like II"/>
    <property type="match status" value="1"/>
</dbReference>
<keyword evidence="9" id="KW-1185">Reference proteome</keyword>
<evidence type="ECO:0000256" key="1">
    <source>
        <dbReference type="ARBA" id="ARBA00022475"/>
    </source>
</evidence>
<dbReference type="InterPro" id="IPR050490">
    <property type="entry name" value="Bact_solute-bd_prot1"/>
</dbReference>
<evidence type="ECO:0000313" key="9">
    <source>
        <dbReference type="Proteomes" id="UP000574276"/>
    </source>
</evidence>
<sequence length="482" mass="52601">MKIKKLLSLLLVLTMVFSLAACGSKDAKDDTKSNEGTNNTATEAPKEETTEDEAPADITTAAFPTIDTLTLGEDFTHIKADLKFLTHRTDIVDTKLAGYVTEFQKMYPNVTITYEGITDYAQDATIRLTTGDWGDIMMIPTTTLKNELPGLFLSFGDYDKIGETYGFIDNFSFEGKVYGIPSTVNAQGVLYNKKVFADAGITTLPKTPDEFLDALQKIKDNTDAIPLYTNFAAGWTMGAWDAYIGGSATGDPDFMNVKLPHMKDPFANKGDGTGPYAVYNLLYEAVARGLIEDDPTTTDWESSKGMLNRGEIGTMVLGSWAVTQMKDAGDNPDDVGYMTFPITVNGKQYAAAGPDYCYGINVNASDDNKIASLLYVKFLTEQSNFAFSEGGIPVVKGAEYPDVYAAFEGVELVVDNPALAGEETFLNDVNTKSEVGINMENTHVQRVLEAAYDKSETMDEIVADWNAKWSAAQTELGIEVNQ</sequence>
<protein>
    <submittedName>
        <fullName evidence="8">Extracellular solute-binding protein</fullName>
    </submittedName>
</protein>
<dbReference type="InterPro" id="IPR006059">
    <property type="entry name" value="SBP"/>
</dbReference>
<evidence type="ECO:0000256" key="7">
    <source>
        <dbReference type="SAM" id="SignalP"/>
    </source>
</evidence>
<organism evidence="8 9">
    <name type="scientific">Variimorphobacter saccharofermentans</name>
    <dbReference type="NCBI Taxonomy" id="2755051"/>
    <lineage>
        <taxon>Bacteria</taxon>
        <taxon>Bacillati</taxon>
        <taxon>Bacillota</taxon>
        <taxon>Clostridia</taxon>
        <taxon>Lachnospirales</taxon>
        <taxon>Lachnospiraceae</taxon>
        <taxon>Variimorphobacter</taxon>
    </lineage>
</organism>
<keyword evidence="5" id="KW-0449">Lipoprotein</keyword>
<keyword evidence="3" id="KW-0472">Membrane</keyword>
<evidence type="ECO:0000256" key="3">
    <source>
        <dbReference type="ARBA" id="ARBA00023136"/>
    </source>
</evidence>
<keyword evidence="4" id="KW-0564">Palmitate</keyword>
<dbReference type="RefSeq" id="WP_228354134.1">
    <property type="nucleotide sequence ID" value="NZ_JACEGA010000001.1"/>
</dbReference>
<keyword evidence="2 7" id="KW-0732">Signal</keyword>
<feature type="region of interest" description="Disordered" evidence="6">
    <location>
        <begin position="25"/>
        <end position="57"/>
    </location>
</feature>
<evidence type="ECO:0000256" key="5">
    <source>
        <dbReference type="ARBA" id="ARBA00023288"/>
    </source>
</evidence>
<feature type="chain" id="PRO_5039191454" evidence="7">
    <location>
        <begin position="21"/>
        <end position="482"/>
    </location>
</feature>
<dbReference type="PROSITE" id="PS51257">
    <property type="entry name" value="PROKAR_LIPOPROTEIN"/>
    <property type="match status" value="1"/>
</dbReference>
<feature type="signal peptide" evidence="7">
    <location>
        <begin position="1"/>
        <end position="20"/>
    </location>
</feature>
<dbReference type="Gene3D" id="3.40.190.10">
    <property type="entry name" value="Periplasmic binding protein-like II"/>
    <property type="match status" value="2"/>
</dbReference>
<accession>A0A839K7E7</accession>
<comment type="caution">
    <text evidence="8">The sequence shown here is derived from an EMBL/GenBank/DDBJ whole genome shotgun (WGS) entry which is preliminary data.</text>
</comment>
<dbReference type="EMBL" id="JACEGA010000001">
    <property type="protein sequence ID" value="MBB2184571.1"/>
    <property type="molecule type" value="Genomic_DNA"/>
</dbReference>